<organism evidence="3 4">
    <name type="scientific">Desulfonauticus submarinus</name>
    <dbReference type="NCBI Taxonomy" id="206665"/>
    <lineage>
        <taxon>Bacteria</taxon>
        <taxon>Pseudomonadati</taxon>
        <taxon>Thermodesulfobacteriota</taxon>
        <taxon>Desulfovibrionia</taxon>
        <taxon>Desulfovibrionales</taxon>
        <taxon>Desulfonauticaceae</taxon>
        <taxon>Desulfonauticus</taxon>
    </lineage>
</organism>
<evidence type="ECO:0000313" key="3">
    <source>
        <dbReference type="EMBL" id="SDN97695.1"/>
    </source>
</evidence>
<dbReference type="InterPro" id="IPR004564">
    <property type="entry name" value="OM_lipoprot_carrier_LolA-like"/>
</dbReference>
<evidence type="ECO:0000313" key="4">
    <source>
        <dbReference type="Proteomes" id="UP000199602"/>
    </source>
</evidence>
<evidence type="ECO:0000256" key="2">
    <source>
        <dbReference type="SAM" id="SignalP"/>
    </source>
</evidence>
<dbReference type="InterPro" id="IPR029046">
    <property type="entry name" value="LolA/LolB/LppX"/>
</dbReference>
<dbReference type="Pfam" id="PF03548">
    <property type="entry name" value="LolA"/>
    <property type="match status" value="1"/>
</dbReference>
<dbReference type="Proteomes" id="UP000199602">
    <property type="component" value="Unassembled WGS sequence"/>
</dbReference>
<dbReference type="EMBL" id="FNIN01000014">
    <property type="protein sequence ID" value="SDN97695.1"/>
    <property type="molecule type" value="Genomic_DNA"/>
</dbReference>
<accession>A0A1H0FST2</accession>
<proteinExistence type="predicted"/>
<dbReference type="SUPFAM" id="SSF89392">
    <property type="entry name" value="Prokaryotic lipoproteins and lipoprotein localization factors"/>
    <property type="match status" value="1"/>
</dbReference>
<dbReference type="PANTHER" id="PTHR35869:SF1">
    <property type="entry name" value="OUTER-MEMBRANE LIPOPROTEIN CARRIER PROTEIN"/>
    <property type="match status" value="1"/>
</dbReference>
<sequence length="201" mass="24049">MGKKLIFSIFILAFSNLSFAQNLNFLKQIESNIQNIKSLKCNFTQEKHLSIFKKVLISKGKFYFQKPDYLRWEYTEPVKMGFCFLKNTGKSWNDVDKKIKKFNISENRQMALIKQQIIVWTTFNLKWISSQFSFKILSKNPLKLQLTPKQKNIPLKYLKLQFNKDQQTLHSLELYEKDLDFTRLIFYNHQINLKESIPFCP</sequence>
<dbReference type="PANTHER" id="PTHR35869">
    <property type="entry name" value="OUTER-MEMBRANE LIPOPROTEIN CARRIER PROTEIN"/>
    <property type="match status" value="1"/>
</dbReference>
<dbReference type="RefSeq" id="WP_092066257.1">
    <property type="nucleotide sequence ID" value="NZ_FNIN01000014.1"/>
</dbReference>
<keyword evidence="4" id="KW-1185">Reference proteome</keyword>
<dbReference type="AlphaFoldDB" id="A0A1H0FST2"/>
<dbReference type="CDD" id="cd16325">
    <property type="entry name" value="LolA"/>
    <property type="match status" value="1"/>
</dbReference>
<keyword evidence="1 2" id="KW-0732">Signal</keyword>
<reference evidence="3 4" key="1">
    <citation type="submission" date="2016-10" db="EMBL/GenBank/DDBJ databases">
        <authorList>
            <person name="de Groot N.N."/>
        </authorList>
    </citation>
    <scope>NUCLEOTIDE SEQUENCE [LARGE SCALE GENOMIC DNA]</scope>
    <source>
        <strain evidence="3 4">DSM 15269</strain>
    </source>
</reference>
<evidence type="ECO:0000256" key="1">
    <source>
        <dbReference type="ARBA" id="ARBA00022729"/>
    </source>
</evidence>
<gene>
    <name evidence="3" type="ORF">SAMN04488516_11414</name>
</gene>
<protein>
    <submittedName>
        <fullName evidence="3">Outer membrane lipoprotein-sorting protein</fullName>
    </submittedName>
</protein>
<name>A0A1H0FST2_9BACT</name>
<feature type="signal peptide" evidence="2">
    <location>
        <begin position="1"/>
        <end position="20"/>
    </location>
</feature>
<keyword evidence="3" id="KW-0449">Lipoprotein</keyword>
<dbReference type="OrthoDB" id="1027451at2"/>
<dbReference type="STRING" id="206665.SAMN04488516_11414"/>
<feature type="chain" id="PRO_5011741958" evidence="2">
    <location>
        <begin position="21"/>
        <end position="201"/>
    </location>
</feature>
<dbReference type="Gene3D" id="2.50.20.10">
    <property type="entry name" value="Lipoprotein localisation LolA/LolB/LppX"/>
    <property type="match status" value="1"/>
</dbReference>